<dbReference type="STRING" id="45357.A0A2V1ANG2"/>
<dbReference type="VEuPathDB" id="FungiDB:CXQ85_001051"/>
<feature type="region of interest" description="Disordered" evidence="1">
    <location>
        <begin position="584"/>
        <end position="611"/>
    </location>
</feature>
<reference evidence="2 3" key="1">
    <citation type="submission" date="2017-12" db="EMBL/GenBank/DDBJ databases">
        <title>Genome Sequence of a Multidrug-Resistant Candida haemulonii Isolate from a Patient with Chronic Leg Ulcers in Israel.</title>
        <authorList>
            <person name="Chow N.A."/>
            <person name="Gade L."/>
            <person name="Batra D."/>
            <person name="Rowe L.A."/>
            <person name="Ben-Ami R."/>
            <person name="Loparev V.N."/>
            <person name="Litvintseva A.P."/>
        </authorList>
    </citation>
    <scope>NUCLEOTIDE SEQUENCE [LARGE SCALE GENOMIC DNA]</scope>
    <source>
        <strain evidence="2 3">B11899</strain>
    </source>
</reference>
<proteinExistence type="predicted"/>
<dbReference type="EMBL" id="PKFO01000001">
    <property type="protein sequence ID" value="PVH18763.1"/>
    <property type="molecule type" value="Genomic_DNA"/>
</dbReference>
<evidence type="ECO:0000256" key="1">
    <source>
        <dbReference type="SAM" id="MobiDB-lite"/>
    </source>
</evidence>
<gene>
    <name evidence="2" type="ORF">CXQ85_001051</name>
</gene>
<organism evidence="2 3">
    <name type="scientific">Candidozyma haemuli</name>
    <dbReference type="NCBI Taxonomy" id="45357"/>
    <lineage>
        <taxon>Eukaryota</taxon>
        <taxon>Fungi</taxon>
        <taxon>Dikarya</taxon>
        <taxon>Ascomycota</taxon>
        <taxon>Saccharomycotina</taxon>
        <taxon>Pichiomycetes</taxon>
        <taxon>Metschnikowiaceae</taxon>
        <taxon>Candidozyma</taxon>
    </lineage>
</organism>
<feature type="compositionally biased region" description="Polar residues" evidence="1">
    <location>
        <begin position="1"/>
        <end position="11"/>
    </location>
</feature>
<dbReference type="GeneID" id="37006382"/>
<accession>A0A2V1ANG2</accession>
<sequence>MSRVSTPTKVSTPPKWKLRLRSLYKSRSSSSSSMSSSASPSPEKTAPSTPECDFLTPLDVYQDEYFTPLTDQKDITLGELTLPPPPPPQRHKWGVLEPESPLFEHSRKPSSPGPRVKPYFATTTKRPNIAGNVDICFICDESLETTLYLEKLVPLSCGDRVHEECLRTVVNHELEKKLHHRRISRASSTAELMHAVFPNCHGTICRTKDERPLAVPSNTAFLDDLNNDLRLSLKLTRFEASRTLDPAQEEYGTAVSSPIFSDNYTMDFFPEKNKQVPRVPLRIDTGASNAYNRESSAYNRESGTYNTNRASLASNISIGTTATASVRVSIHNSIPPEELKSAFIQHMINHAPGFDLSMLVSLGKLRLVDSLFVSTDRASAFESANVYLFTNYLVIWSANHPPQFLMVPLNETTSINTPIPSVLQLSSSSGQDSFNVRLHSETGSIIEKWGIAISDSSMTFPPNIFSSTLRLPDIVAGTSFPGITTPQKQKPKVSPIMESSSEFAPTVPERSPERGILNFGGLQVYSDDATTPAISRPTSPLRLQLKASSDESTKVSSQTDITKELVDDPVETAIEKLSGTADIKLVQEEDSDDDSDEDSDCELIDRVMKSL</sequence>
<keyword evidence="3" id="KW-1185">Reference proteome</keyword>
<dbReference type="OrthoDB" id="299997at2759"/>
<feature type="compositionally biased region" description="Acidic residues" evidence="1">
    <location>
        <begin position="588"/>
        <end position="602"/>
    </location>
</feature>
<protein>
    <submittedName>
        <fullName evidence="2">Uncharacterized protein</fullName>
    </submittedName>
</protein>
<dbReference type="Proteomes" id="UP000244309">
    <property type="component" value="Unassembled WGS sequence"/>
</dbReference>
<feature type="compositionally biased region" description="Low complexity" evidence="1">
    <location>
        <begin position="25"/>
        <end position="51"/>
    </location>
</feature>
<dbReference type="AlphaFoldDB" id="A0A2V1ANG2"/>
<feature type="region of interest" description="Disordered" evidence="1">
    <location>
        <begin position="1"/>
        <end position="54"/>
    </location>
</feature>
<evidence type="ECO:0000313" key="2">
    <source>
        <dbReference type="EMBL" id="PVH18763.1"/>
    </source>
</evidence>
<comment type="caution">
    <text evidence="2">The sequence shown here is derived from an EMBL/GenBank/DDBJ whole genome shotgun (WGS) entry which is preliminary data.</text>
</comment>
<dbReference type="RefSeq" id="XP_025339703.1">
    <property type="nucleotide sequence ID" value="XM_025484772.1"/>
</dbReference>
<evidence type="ECO:0000313" key="3">
    <source>
        <dbReference type="Proteomes" id="UP000244309"/>
    </source>
</evidence>
<name>A0A2V1ANG2_9ASCO</name>
<feature type="region of interest" description="Disordered" evidence="1">
    <location>
        <begin position="545"/>
        <end position="567"/>
    </location>
</feature>